<evidence type="ECO:0000313" key="2">
    <source>
        <dbReference type="EMBL" id="GHJ87561.1"/>
    </source>
</evidence>
<keyword evidence="3" id="KW-1185">Reference proteome</keyword>
<feature type="compositionally biased region" description="Low complexity" evidence="1">
    <location>
        <begin position="761"/>
        <end position="779"/>
    </location>
</feature>
<feature type="region of interest" description="Disordered" evidence="1">
    <location>
        <begin position="198"/>
        <end position="255"/>
    </location>
</feature>
<dbReference type="EMBL" id="BLZA01000023">
    <property type="protein sequence ID" value="GHJ87561.1"/>
    <property type="molecule type" value="Genomic_DNA"/>
</dbReference>
<proteinExistence type="predicted"/>
<reference evidence="2" key="1">
    <citation type="submission" date="2020-07" db="EMBL/GenBank/DDBJ databases">
        <title>Draft Genome Sequence of a Deep-Sea Yeast, Naganishia (Cryptococcus) liquefaciens strain N6.</title>
        <authorList>
            <person name="Han Y.W."/>
            <person name="Kajitani R."/>
            <person name="Morimoto H."/>
            <person name="Parhat M."/>
            <person name="Tsubouchi H."/>
            <person name="Bakenova O."/>
            <person name="Ogata M."/>
            <person name="Argunhan B."/>
            <person name="Aoki R."/>
            <person name="Kajiwara S."/>
            <person name="Itoh T."/>
            <person name="Iwasaki H."/>
        </authorList>
    </citation>
    <scope>NUCLEOTIDE SEQUENCE</scope>
    <source>
        <strain evidence="2">N6</strain>
    </source>
</reference>
<feature type="compositionally biased region" description="Polar residues" evidence="1">
    <location>
        <begin position="241"/>
        <end position="255"/>
    </location>
</feature>
<feature type="compositionally biased region" description="Low complexity" evidence="1">
    <location>
        <begin position="79"/>
        <end position="89"/>
    </location>
</feature>
<organism evidence="2 3">
    <name type="scientific">Naganishia liquefaciens</name>
    <dbReference type="NCBI Taxonomy" id="104408"/>
    <lineage>
        <taxon>Eukaryota</taxon>
        <taxon>Fungi</taxon>
        <taxon>Dikarya</taxon>
        <taxon>Basidiomycota</taxon>
        <taxon>Agaricomycotina</taxon>
        <taxon>Tremellomycetes</taxon>
        <taxon>Filobasidiales</taxon>
        <taxon>Filobasidiaceae</taxon>
        <taxon>Naganishia</taxon>
    </lineage>
</organism>
<feature type="compositionally biased region" description="Polar residues" evidence="1">
    <location>
        <begin position="327"/>
        <end position="336"/>
    </location>
</feature>
<feature type="region of interest" description="Disordered" evidence="1">
    <location>
        <begin position="277"/>
        <end position="354"/>
    </location>
</feature>
<evidence type="ECO:0000256" key="1">
    <source>
        <dbReference type="SAM" id="MobiDB-lite"/>
    </source>
</evidence>
<feature type="compositionally biased region" description="Polar residues" evidence="1">
    <location>
        <begin position="198"/>
        <end position="220"/>
    </location>
</feature>
<feature type="compositionally biased region" description="Low complexity" evidence="1">
    <location>
        <begin position="277"/>
        <end position="293"/>
    </location>
</feature>
<sequence length="888" mass="96342">MRRANTEDGDPARHLRSITRKVSNDDNYSQRTRTPPGKIPTKYKSSSQLYDKSLRSNGVAHRADTPQQRYATPERRSTTSRPSYSSLSRIPPPASNPSSEDSQLESLESLLARAGYKETRVFTPEAEKVKAFARRVIRNWDDDLIRGVSGSGLRHGTAVREEEERDEMESPLKRWGNASHIDRSAYAYVEPSLPLDAPSSSIPLPQDVGPSSQAASSSLRNILASDAHRSRTAGATPIGRYTTSPEPHQADKSQQNHAYDVFDQIIHARVERIARTATAASSDTGGGTTNSSEGGRKRRVLNRVELDFAAQEEGEGSAQETSAASSLASVTISDPSFGNDMPSPEYQHRPNAGDELRTVSIDDLDEDEFEEVARVEYQLGRHVFPPPKTMVRDDQQERFDPAAYEAEETDGGSVEYADQVGYTDGFGDVRRRYSSDGYTSQADDSRSTISETEYGVIQTASIVRRSGSPTPPPGTTTPTNIPARPAPVKRRTIIPGSPPHLSTALDTGIQPTTITTRVGDQPVQRRMSVSLGDGMTARKLRHAISTPAFGKPSSSAAPPPLLPTLPFRAPSVQPEGWLSKVGRVWSGSSVVSNTSKASIEENVPAPPRVPKPLCVKAPARPASPRVHRTGPVVCNTQDGEDLPPVSAGMGKTMAPSQDQPRRGLRTMFSLQNLRSAVVPHVSASAMSSPIHEDGEEDPLTPTLSPRLNWDARDLWDPQPLGGFNALYQPSGADASVRTIYPEPDFTKSFFYSPATPPTGTSKSAPKKANAAKQAPLQPKRQQSIKSLRAALEKDTARLRAEADVPPVPALPKHLAALATPQKSTPMPPVIAISSPNSCEAGLPPRALSLEGEEWEGGSFESRNARERRVRKGSLKKRKSGLRHSKITA</sequence>
<feature type="region of interest" description="Disordered" evidence="1">
    <location>
        <begin position="1"/>
        <end position="105"/>
    </location>
</feature>
<feature type="region of interest" description="Disordered" evidence="1">
    <location>
        <begin position="751"/>
        <end position="787"/>
    </location>
</feature>
<evidence type="ECO:0000313" key="3">
    <source>
        <dbReference type="Proteomes" id="UP000620104"/>
    </source>
</evidence>
<feature type="region of interest" description="Disordered" evidence="1">
    <location>
        <begin position="819"/>
        <end position="888"/>
    </location>
</feature>
<dbReference type="AlphaFoldDB" id="A0A8H3TV78"/>
<comment type="caution">
    <text evidence="2">The sequence shown here is derived from an EMBL/GenBank/DDBJ whole genome shotgun (WGS) entry which is preliminary data.</text>
</comment>
<accession>A0A8H3TV78</accession>
<feature type="compositionally biased region" description="Basic and acidic residues" evidence="1">
    <location>
        <begin position="1"/>
        <end position="13"/>
    </location>
</feature>
<feature type="region of interest" description="Disordered" evidence="1">
    <location>
        <begin position="684"/>
        <end position="704"/>
    </location>
</feature>
<dbReference type="OrthoDB" id="2536714at2759"/>
<name>A0A8H3TV78_9TREE</name>
<feature type="region of interest" description="Disordered" evidence="1">
    <location>
        <begin position="464"/>
        <end position="485"/>
    </location>
</feature>
<gene>
    <name evidence="2" type="ORF">NliqN6_3963</name>
</gene>
<feature type="compositionally biased region" description="Basic residues" evidence="1">
    <location>
        <begin position="865"/>
        <end position="888"/>
    </location>
</feature>
<protein>
    <submittedName>
        <fullName evidence="2">Uncharacterized protein</fullName>
    </submittedName>
</protein>
<feature type="region of interest" description="Disordered" evidence="1">
    <location>
        <begin position="619"/>
        <end position="639"/>
    </location>
</feature>
<feature type="compositionally biased region" description="Low complexity" evidence="1">
    <location>
        <begin position="316"/>
        <end position="326"/>
    </location>
</feature>
<dbReference type="Proteomes" id="UP000620104">
    <property type="component" value="Unassembled WGS sequence"/>
</dbReference>